<keyword evidence="2" id="KW-0472">Membrane</keyword>
<dbReference type="Pfam" id="PF23958">
    <property type="entry name" value="DUF7287"/>
    <property type="match status" value="1"/>
</dbReference>
<feature type="transmembrane region" description="Helical" evidence="2">
    <location>
        <begin position="12"/>
        <end position="36"/>
    </location>
</feature>
<evidence type="ECO:0000256" key="2">
    <source>
        <dbReference type="SAM" id="Phobius"/>
    </source>
</evidence>
<evidence type="ECO:0000313" key="4">
    <source>
        <dbReference type="Proteomes" id="UP001595921"/>
    </source>
</evidence>
<dbReference type="AlphaFoldDB" id="A0ABD5P7Z0"/>
<dbReference type="EMBL" id="JBHSDS010000002">
    <property type="protein sequence ID" value="MFC4356878.1"/>
    <property type="molecule type" value="Genomic_DNA"/>
</dbReference>
<sequence>MAGGTNRGQSTLDYAVGVSIFLVTVAGVVTFVPGMLDPFDSTQEDVGRADRLAESLAADLLVADPTEPYRLDGDCAREFFDAEGDGAGGLDCRFGTDASDLGAALHAEGSGVRVTVEGPDGVVDADFDGDGTDDGSLAAGPTPPSSGNVAVAQRAVSYDGETYRLLVSVW</sequence>
<evidence type="ECO:0000256" key="1">
    <source>
        <dbReference type="SAM" id="MobiDB-lite"/>
    </source>
</evidence>
<keyword evidence="2" id="KW-1133">Transmembrane helix</keyword>
<dbReference type="Proteomes" id="UP001595921">
    <property type="component" value="Unassembled WGS sequence"/>
</dbReference>
<dbReference type="InterPro" id="IPR056613">
    <property type="entry name" value="DUF7287"/>
</dbReference>
<protein>
    <submittedName>
        <fullName evidence="3">Uncharacterized protein</fullName>
    </submittedName>
</protein>
<accession>A0ABD5P7Z0</accession>
<gene>
    <name evidence="3" type="ORF">ACFO0N_02820</name>
</gene>
<keyword evidence="2" id="KW-0812">Transmembrane</keyword>
<organism evidence="3 4">
    <name type="scientific">Halobium salinum</name>
    <dbReference type="NCBI Taxonomy" id="1364940"/>
    <lineage>
        <taxon>Archaea</taxon>
        <taxon>Methanobacteriati</taxon>
        <taxon>Methanobacteriota</taxon>
        <taxon>Stenosarchaea group</taxon>
        <taxon>Halobacteria</taxon>
        <taxon>Halobacteriales</taxon>
        <taxon>Haloferacaceae</taxon>
        <taxon>Halobium</taxon>
    </lineage>
</organism>
<dbReference type="RefSeq" id="WP_267625330.1">
    <property type="nucleotide sequence ID" value="NZ_JAODIW010000010.1"/>
</dbReference>
<keyword evidence="4" id="KW-1185">Reference proteome</keyword>
<name>A0ABD5P7Z0_9EURY</name>
<feature type="region of interest" description="Disordered" evidence="1">
    <location>
        <begin position="125"/>
        <end position="148"/>
    </location>
</feature>
<comment type="caution">
    <text evidence="3">The sequence shown here is derived from an EMBL/GenBank/DDBJ whole genome shotgun (WGS) entry which is preliminary data.</text>
</comment>
<evidence type="ECO:0000313" key="3">
    <source>
        <dbReference type="EMBL" id="MFC4356878.1"/>
    </source>
</evidence>
<reference evidence="3 4" key="1">
    <citation type="journal article" date="2019" name="Int. J. Syst. Evol. Microbiol.">
        <title>The Global Catalogue of Microorganisms (GCM) 10K type strain sequencing project: providing services to taxonomists for standard genome sequencing and annotation.</title>
        <authorList>
            <consortium name="The Broad Institute Genomics Platform"/>
            <consortium name="The Broad Institute Genome Sequencing Center for Infectious Disease"/>
            <person name="Wu L."/>
            <person name="Ma J."/>
        </authorList>
    </citation>
    <scope>NUCLEOTIDE SEQUENCE [LARGE SCALE GENOMIC DNA]</scope>
    <source>
        <strain evidence="3 4">CGMCC 1.12553</strain>
    </source>
</reference>
<proteinExistence type="predicted"/>